<comment type="caution">
    <text evidence="2">The sequence shown here is derived from an EMBL/GenBank/DDBJ whole genome shotgun (WGS) entry which is preliminary data.</text>
</comment>
<dbReference type="OrthoDB" id="443772at2759"/>
<dbReference type="Proteomes" id="UP000700596">
    <property type="component" value="Unassembled WGS sequence"/>
</dbReference>
<organism evidence="2 3">
    <name type="scientific">Dendryphion nanum</name>
    <dbReference type="NCBI Taxonomy" id="256645"/>
    <lineage>
        <taxon>Eukaryota</taxon>
        <taxon>Fungi</taxon>
        <taxon>Dikarya</taxon>
        <taxon>Ascomycota</taxon>
        <taxon>Pezizomycotina</taxon>
        <taxon>Dothideomycetes</taxon>
        <taxon>Pleosporomycetidae</taxon>
        <taxon>Pleosporales</taxon>
        <taxon>Torulaceae</taxon>
        <taxon>Dendryphion</taxon>
    </lineage>
</organism>
<proteinExistence type="predicted"/>
<reference evidence="2" key="1">
    <citation type="journal article" date="2021" name="Nat. Commun.">
        <title>Genetic determinants of endophytism in the Arabidopsis root mycobiome.</title>
        <authorList>
            <person name="Mesny F."/>
            <person name="Miyauchi S."/>
            <person name="Thiergart T."/>
            <person name="Pickel B."/>
            <person name="Atanasova L."/>
            <person name="Karlsson M."/>
            <person name="Huettel B."/>
            <person name="Barry K.W."/>
            <person name="Haridas S."/>
            <person name="Chen C."/>
            <person name="Bauer D."/>
            <person name="Andreopoulos W."/>
            <person name="Pangilinan J."/>
            <person name="LaButti K."/>
            <person name="Riley R."/>
            <person name="Lipzen A."/>
            <person name="Clum A."/>
            <person name="Drula E."/>
            <person name="Henrissat B."/>
            <person name="Kohler A."/>
            <person name="Grigoriev I.V."/>
            <person name="Martin F.M."/>
            <person name="Hacquard S."/>
        </authorList>
    </citation>
    <scope>NUCLEOTIDE SEQUENCE</scope>
    <source>
        <strain evidence="2">MPI-CAGE-CH-0243</strain>
    </source>
</reference>
<gene>
    <name evidence="2" type="ORF">B0J11DRAFT_35236</name>
</gene>
<evidence type="ECO:0000313" key="2">
    <source>
        <dbReference type="EMBL" id="KAH7139089.1"/>
    </source>
</evidence>
<protein>
    <submittedName>
        <fullName evidence="2">Uncharacterized protein</fullName>
    </submittedName>
</protein>
<name>A0A9P9EGF6_9PLEO</name>
<evidence type="ECO:0000256" key="1">
    <source>
        <dbReference type="SAM" id="MobiDB-lite"/>
    </source>
</evidence>
<evidence type="ECO:0000313" key="3">
    <source>
        <dbReference type="Proteomes" id="UP000700596"/>
    </source>
</evidence>
<dbReference type="AlphaFoldDB" id="A0A9P9EGF6"/>
<keyword evidence="3" id="KW-1185">Reference proteome</keyword>
<accession>A0A9P9EGF6</accession>
<sequence>MSDLDFSSKSPPKPKSHAIHVPGNQPTVDLPPDNYNVPATNPPATNPPATIFYLTSKTPHIDSFSFYGPTSTFAALLPQIHSLTTSSPHAIRKLHLLRSSPTLHFDTLGFTDLIIKRERGSYTHLHIIREVNPPVFYLLPGPVYTVSAHGPLRHDMGTALRTVMGGRPGGWAENSRVVGSFVDVEPAKERAREVLGEMLEGELGVMVSEADEKGGKGRWVFWGMDATRLWEVRIRYEGGEEGMFWRMQEGGGESER</sequence>
<feature type="region of interest" description="Disordered" evidence="1">
    <location>
        <begin position="1"/>
        <end position="30"/>
    </location>
</feature>
<dbReference type="EMBL" id="JAGMWT010000001">
    <property type="protein sequence ID" value="KAH7139089.1"/>
    <property type="molecule type" value="Genomic_DNA"/>
</dbReference>